<dbReference type="EC" id="2.3.1.-" evidence="2"/>
<evidence type="ECO:0000313" key="2">
    <source>
        <dbReference type="EMBL" id="MDX6040330.1"/>
    </source>
</evidence>
<gene>
    <name evidence="2" type="ORF">SIK69_08990</name>
</gene>
<name>A0ABU4QND7_9ENTR</name>
<sequence length="153" mass="17665">MNVRRFIDGDEITLLNVFLSSVRTIAAHDYTPEQIDAWAPVNINQRKWFSHIRELRPFVVEVNGEIVGYADLQSNGYIDHFFVSGTMSKQGVGTLLMNRIYEEAAMLGIKVLMSDVSKTAERFFLHHGFNVVERRFPFRRGVMLENALMQKKL</sequence>
<dbReference type="RefSeq" id="WP_319785937.1">
    <property type="nucleotide sequence ID" value="NZ_JAWXRD010000027.1"/>
</dbReference>
<dbReference type="Pfam" id="PF13673">
    <property type="entry name" value="Acetyltransf_10"/>
    <property type="match status" value="1"/>
</dbReference>
<dbReference type="SUPFAM" id="SSF55729">
    <property type="entry name" value="Acyl-CoA N-acyltransferases (Nat)"/>
    <property type="match status" value="1"/>
</dbReference>
<dbReference type="PANTHER" id="PTHR43451:SF1">
    <property type="entry name" value="ACETYLTRANSFERASE"/>
    <property type="match status" value="1"/>
</dbReference>
<keyword evidence="3" id="KW-1185">Reference proteome</keyword>
<comment type="caution">
    <text evidence="2">The sequence shown here is derived from an EMBL/GenBank/DDBJ whole genome shotgun (WGS) entry which is preliminary data.</text>
</comment>
<dbReference type="PANTHER" id="PTHR43451">
    <property type="entry name" value="ACETYLTRANSFERASE (GNAT) FAMILY PROTEIN"/>
    <property type="match status" value="1"/>
</dbReference>
<dbReference type="InterPro" id="IPR000182">
    <property type="entry name" value="GNAT_dom"/>
</dbReference>
<feature type="domain" description="N-acetyltransferase" evidence="1">
    <location>
        <begin position="1"/>
        <end position="153"/>
    </location>
</feature>
<dbReference type="InterPro" id="IPR016181">
    <property type="entry name" value="Acyl_CoA_acyltransferase"/>
</dbReference>
<evidence type="ECO:0000313" key="3">
    <source>
        <dbReference type="Proteomes" id="UP001275664"/>
    </source>
</evidence>
<reference evidence="2 3" key="1">
    <citation type="submission" date="2023-11" db="EMBL/GenBank/DDBJ databases">
        <title>Scandinavium wanjuensis sp. nov., isolated from lettuce South Korea.</title>
        <authorList>
            <person name="Park J."/>
            <person name="Park S."/>
            <person name="Oh K.K."/>
            <person name="Cho G.S."/>
            <person name="Franz C.M.A.P."/>
        </authorList>
    </citation>
    <scope>NUCLEOTIDE SEQUENCE [LARGE SCALE GENOMIC DNA]</scope>
    <source>
        <strain evidence="2 3">V105_6</strain>
    </source>
</reference>
<keyword evidence="2" id="KW-0012">Acyltransferase</keyword>
<dbReference type="Proteomes" id="UP001275664">
    <property type="component" value="Unassembled WGS sequence"/>
</dbReference>
<dbReference type="PROSITE" id="PS51186">
    <property type="entry name" value="GNAT"/>
    <property type="match status" value="1"/>
</dbReference>
<dbReference type="Gene3D" id="3.40.630.30">
    <property type="match status" value="1"/>
</dbReference>
<proteinExistence type="predicted"/>
<accession>A0ABU4QND7</accession>
<evidence type="ECO:0000259" key="1">
    <source>
        <dbReference type="PROSITE" id="PS51186"/>
    </source>
</evidence>
<dbReference type="CDD" id="cd04301">
    <property type="entry name" value="NAT_SF"/>
    <property type="match status" value="1"/>
</dbReference>
<dbReference type="GO" id="GO:0016746">
    <property type="term" value="F:acyltransferase activity"/>
    <property type="evidence" value="ECO:0007669"/>
    <property type="project" value="UniProtKB-KW"/>
</dbReference>
<organism evidence="2 3">
    <name type="scientific">Scandinavium lactucae</name>
    <dbReference type="NCBI Taxonomy" id="3095028"/>
    <lineage>
        <taxon>Bacteria</taxon>
        <taxon>Pseudomonadati</taxon>
        <taxon>Pseudomonadota</taxon>
        <taxon>Gammaproteobacteria</taxon>
        <taxon>Enterobacterales</taxon>
        <taxon>Enterobacteriaceae</taxon>
        <taxon>Scandinavium</taxon>
    </lineage>
</organism>
<dbReference type="EMBL" id="JAWXRD010000027">
    <property type="protein sequence ID" value="MDX6040330.1"/>
    <property type="molecule type" value="Genomic_DNA"/>
</dbReference>
<protein>
    <submittedName>
        <fullName evidence="2">GNAT family N-acetyltransferase</fullName>
        <ecNumber evidence="2">2.3.1.-</ecNumber>
    </submittedName>
</protein>
<dbReference type="InterPro" id="IPR052564">
    <property type="entry name" value="N-acetyltrans/Recomb-assoc"/>
</dbReference>
<keyword evidence="2" id="KW-0808">Transferase</keyword>